<evidence type="ECO:0000313" key="1">
    <source>
        <dbReference type="EMBL" id="PBK58968.1"/>
    </source>
</evidence>
<name>A0A2H3AYY0_9AGAR</name>
<protein>
    <submittedName>
        <fullName evidence="1">Uncharacterized protein</fullName>
    </submittedName>
</protein>
<dbReference type="Proteomes" id="UP000218334">
    <property type="component" value="Unassembled WGS sequence"/>
</dbReference>
<organism evidence="1 2">
    <name type="scientific">Armillaria solidipes</name>
    <dbReference type="NCBI Taxonomy" id="1076256"/>
    <lineage>
        <taxon>Eukaryota</taxon>
        <taxon>Fungi</taxon>
        <taxon>Dikarya</taxon>
        <taxon>Basidiomycota</taxon>
        <taxon>Agaricomycotina</taxon>
        <taxon>Agaricomycetes</taxon>
        <taxon>Agaricomycetidae</taxon>
        <taxon>Agaricales</taxon>
        <taxon>Marasmiineae</taxon>
        <taxon>Physalacriaceae</taxon>
        <taxon>Armillaria</taxon>
    </lineage>
</organism>
<sequence length="133" mass="15135">MDEFKAIEREIITHGSLLTDLGAPLAFKLAHCHGDASKIQISIQWYDTEDERSSSSLISAKYTQRSRKSERTRLVCLGLARWFSGYARALAPWPMMAVTFINDDVDMDTDFPKTRKLRLGDELVNAIFHDGKQ</sequence>
<dbReference type="AlphaFoldDB" id="A0A2H3AYY0"/>
<keyword evidence="2" id="KW-1185">Reference proteome</keyword>
<gene>
    <name evidence="1" type="ORF">ARMSODRAFT_983434</name>
</gene>
<reference evidence="2" key="1">
    <citation type="journal article" date="2017" name="Nat. Ecol. Evol.">
        <title>Genome expansion and lineage-specific genetic innovations in the forest pathogenic fungi Armillaria.</title>
        <authorList>
            <person name="Sipos G."/>
            <person name="Prasanna A.N."/>
            <person name="Walter M.C."/>
            <person name="O'Connor E."/>
            <person name="Balint B."/>
            <person name="Krizsan K."/>
            <person name="Kiss B."/>
            <person name="Hess J."/>
            <person name="Varga T."/>
            <person name="Slot J."/>
            <person name="Riley R."/>
            <person name="Boka B."/>
            <person name="Rigling D."/>
            <person name="Barry K."/>
            <person name="Lee J."/>
            <person name="Mihaltcheva S."/>
            <person name="LaButti K."/>
            <person name="Lipzen A."/>
            <person name="Waldron R."/>
            <person name="Moloney N.M."/>
            <person name="Sperisen C."/>
            <person name="Kredics L."/>
            <person name="Vagvoelgyi C."/>
            <person name="Patrignani A."/>
            <person name="Fitzpatrick D."/>
            <person name="Nagy I."/>
            <person name="Doyle S."/>
            <person name="Anderson J.B."/>
            <person name="Grigoriev I.V."/>
            <person name="Gueldener U."/>
            <person name="Muensterkoetter M."/>
            <person name="Nagy L.G."/>
        </authorList>
    </citation>
    <scope>NUCLEOTIDE SEQUENCE [LARGE SCALE GENOMIC DNA]</scope>
    <source>
        <strain evidence="2">28-4</strain>
    </source>
</reference>
<evidence type="ECO:0000313" key="2">
    <source>
        <dbReference type="Proteomes" id="UP000218334"/>
    </source>
</evidence>
<proteinExistence type="predicted"/>
<accession>A0A2H3AYY0</accession>
<dbReference type="EMBL" id="KZ293517">
    <property type="protein sequence ID" value="PBK58968.1"/>
    <property type="molecule type" value="Genomic_DNA"/>
</dbReference>